<dbReference type="InterPro" id="IPR007712">
    <property type="entry name" value="RelE/ParE_toxin"/>
</dbReference>
<organism evidence="2 3">
    <name type="scientific">Limimaricola cinnabarinus</name>
    <dbReference type="NCBI Taxonomy" id="1125964"/>
    <lineage>
        <taxon>Bacteria</taxon>
        <taxon>Pseudomonadati</taxon>
        <taxon>Pseudomonadota</taxon>
        <taxon>Alphaproteobacteria</taxon>
        <taxon>Rhodobacterales</taxon>
        <taxon>Paracoccaceae</taxon>
        <taxon>Limimaricola</taxon>
    </lineage>
</organism>
<dbReference type="OrthoDB" id="595470at2"/>
<evidence type="ECO:0000313" key="3">
    <source>
        <dbReference type="Proteomes" id="UP000221860"/>
    </source>
</evidence>
<dbReference type="Pfam" id="PF05016">
    <property type="entry name" value="ParE_toxin"/>
    <property type="match status" value="1"/>
</dbReference>
<keyword evidence="1" id="KW-1277">Toxin-antitoxin system</keyword>
<name>A0A2G1MBY7_9RHOB</name>
<evidence type="ECO:0000313" key="2">
    <source>
        <dbReference type="EMBL" id="PHP26244.1"/>
    </source>
</evidence>
<reference evidence="2 3" key="1">
    <citation type="submission" date="2017-08" db="EMBL/GenBank/DDBJ databases">
        <title>Draft Genome Sequence of Loktanella cinnabarina Strain XM1, Isolated from Coastal Surface Water.</title>
        <authorList>
            <person name="Ma R."/>
            <person name="Wang J."/>
            <person name="Wang Q."/>
            <person name="Ma Z."/>
            <person name="Li J."/>
            <person name="Chen L."/>
        </authorList>
    </citation>
    <scope>NUCLEOTIDE SEQUENCE [LARGE SCALE GENOMIC DNA]</scope>
    <source>
        <strain evidence="2 3">XM1</strain>
    </source>
</reference>
<comment type="caution">
    <text evidence="2">The sequence shown here is derived from an EMBL/GenBank/DDBJ whole genome shotgun (WGS) entry which is preliminary data.</text>
</comment>
<evidence type="ECO:0000256" key="1">
    <source>
        <dbReference type="ARBA" id="ARBA00022649"/>
    </source>
</evidence>
<dbReference type="EMBL" id="NQWH01000049">
    <property type="protein sequence ID" value="PHP26244.1"/>
    <property type="molecule type" value="Genomic_DNA"/>
</dbReference>
<protein>
    <submittedName>
        <fullName evidence="2">Plasmid stabilization protein</fullName>
    </submittedName>
</protein>
<proteinExistence type="predicted"/>
<dbReference type="RefSeq" id="WP_099278616.1">
    <property type="nucleotide sequence ID" value="NZ_KZ304987.1"/>
</dbReference>
<accession>A0A2G1MBY7</accession>
<sequence>MTDHAKPVVPRLAASHDIEAAVDYLAREAGYETAMRFIDAFEAACLHISTHPASGSPRFGWDLGRPGLRVWPVKGFGYLAFYSEEDDVVDLWRVLHGARDIPASLRDVIPE</sequence>
<gene>
    <name evidence="2" type="ORF">CJ301_17370</name>
</gene>
<dbReference type="AlphaFoldDB" id="A0A2G1MBY7"/>
<dbReference type="Proteomes" id="UP000221860">
    <property type="component" value="Unassembled WGS sequence"/>
</dbReference>
<dbReference type="InterPro" id="IPR035093">
    <property type="entry name" value="RelE/ParE_toxin_dom_sf"/>
</dbReference>
<keyword evidence="3" id="KW-1185">Reference proteome</keyword>
<dbReference type="Gene3D" id="3.30.2310.20">
    <property type="entry name" value="RelE-like"/>
    <property type="match status" value="1"/>
</dbReference>